<dbReference type="RefSeq" id="WP_323326345.1">
    <property type="nucleotide sequence ID" value="NZ_JAYGIL010000004.1"/>
</dbReference>
<sequence length="135" mass="15807">MNLDFIEINTASKPKATIHITGKLGLNREAVKYMNINESTYFRIALDKDAKEKKDIFFVTSDKEEAGAIKVSKSGEYFFINLSTLFDTMKLEYDKYTIAFDITKDVYEGKDLYILRKRKKDKIRDKTIKEETHEE</sequence>
<dbReference type="EMBL" id="JAYGIL010000004">
    <property type="protein sequence ID" value="MEA5402111.1"/>
    <property type="molecule type" value="Genomic_DNA"/>
</dbReference>
<gene>
    <name evidence="1" type="ORF">VB776_04240</name>
</gene>
<accession>A0ABU5S0Y9</accession>
<proteinExistence type="predicted"/>
<dbReference type="Proteomes" id="UP001303899">
    <property type="component" value="Unassembled WGS sequence"/>
</dbReference>
<evidence type="ECO:0000313" key="2">
    <source>
        <dbReference type="Proteomes" id="UP001303899"/>
    </source>
</evidence>
<evidence type="ECO:0000313" key="1">
    <source>
        <dbReference type="EMBL" id="MEA5402111.1"/>
    </source>
</evidence>
<comment type="caution">
    <text evidence="1">The sequence shown here is derived from an EMBL/GenBank/DDBJ whole genome shotgun (WGS) entry which is preliminary data.</text>
</comment>
<protein>
    <submittedName>
        <fullName evidence="1">Uncharacterized protein</fullName>
    </submittedName>
</protein>
<organism evidence="1 2">
    <name type="scientific">Arcicella gelida</name>
    <dbReference type="NCBI Taxonomy" id="2984195"/>
    <lineage>
        <taxon>Bacteria</taxon>
        <taxon>Pseudomonadati</taxon>
        <taxon>Bacteroidota</taxon>
        <taxon>Cytophagia</taxon>
        <taxon>Cytophagales</taxon>
        <taxon>Flectobacillaceae</taxon>
        <taxon>Arcicella</taxon>
    </lineage>
</organism>
<name>A0ABU5S0Y9_9BACT</name>
<reference evidence="1 2" key="1">
    <citation type="submission" date="2023-12" db="EMBL/GenBank/DDBJ databases">
        <title>Novel species of the genus Arcicella isolated from rivers.</title>
        <authorList>
            <person name="Lu H."/>
        </authorList>
    </citation>
    <scope>NUCLEOTIDE SEQUENCE [LARGE SCALE GENOMIC DNA]</scope>
    <source>
        <strain evidence="1 2">DC2W</strain>
    </source>
</reference>
<keyword evidence="2" id="KW-1185">Reference proteome</keyword>